<dbReference type="PANTHER" id="PTHR35526:SF3">
    <property type="entry name" value="ANTI-SIGMA-F FACTOR RSBW"/>
    <property type="match status" value="1"/>
</dbReference>
<dbReference type="CDD" id="cd16936">
    <property type="entry name" value="HATPase_RsbW-like"/>
    <property type="match status" value="1"/>
</dbReference>
<protein>
    <submittedName>
        <fullName evidence="1">ATP-binding protein</fullName>
    </submittedName>
</protein>
<dbReference type="InterPro" id="IPR050267">
    <property type="entry name" value="Anti-sigma-factor_SerPK"/>
</dbReference>
<dbReference type="PANTHER" id="PTHR35526">
    <property type="entry name" value="ANTI-SIGMA-F FACTOR RSBW-RELATED"/>
    <property type="match status" value="1"/>
</dbReference>
<reference evidence="2" key="1">
    <citation type="journal article" date="2019" name="Int. J. Syst. Evol. Microbiol.">
        <title>The Global Catalogue of Microorganisms (GCM) 10K type strain sequencing project: providing services to taxonomists for standard genome sequencing and annotation.</title>
        <authorList>
            <consortium name="The Broad Institute Genomics Platform"/>
            <consortium name="The Broad Institute Genome Sequencing Center for Infectious Disease"/>
            <person name="Wu L."/>
            <person name="Ma J."/>
        </authorList>
    </citation>
    <scope>NUCLEOTIDE SEQUENCE [LARGE SCALE GENOMIC DNA]</scope>
    <source>
        <strain evidence="2">CGMCC 4.1437</strain>
    </source>
</reference>
<keyword evidence="1" id="KW-0067">ATP-binding</keyword>
<dbReference type="Proteomes" id="UP001595975">
    <property type="component" value="Unassembled WGS sequence"/>
</dbReference>
<dbReference type="GO" id="GO:0005524">
    <property type="term" value="F:ATP binding"/>
    <property type="evidence" value="ECO:0007669"/>
    <property type="project" value="UniProtKB-KW"/>
</dbReference>
<sequence length="146" mass="15549">MQHVQMETRASSDATSIPAPTAAEVLLPYLPESAGRARRFLRETLTEWGLGQLVEAAEVVAGELVTNASKTGCQQQMAVAVRLISPTVARISVRDGSCALPVLIRASPDEECHRGLALVDHLTGGRWGASVEPLGKVVHADLAISW</sequence>
<proteinExistence type="predicted"/>
<dbReference type="InterPro" id="IPR036890">
    <property type="entry name" value="HATPase_C_sf"/>
</dbReference>
<evidence type="ECO:0000313" key="2">
    <source>
        <dbReference type="Proteomes" id="UP001595975"/>
    </source>
</evidence>
<gene>
    <name evidence="1" type="ORF">ACFP3U_16655</name>
</gene>
<dbReference type="EMBL" id="JBHSOF010000019">
    <property type="protein sequence ID" value="MFC5664611.1"/>
    <property type="molecule type" value="Genomic_DNA"/>
</dbReference>
<organism evidence="1 2">
    <name type="scientific">Kitasatospora misakiensis</name>
    <dbReference type="NCBI Taxonomy" id="67330"/>
    <lineage>
        <taxon>Bacteria</taxon>
        <taxon>Bacillati</taxon>
        <taxon>Actinomycetota</taxon>
        <taxon>Actinomycetes</taxon>
        <taxon>Kitasatosporales</taxon>
        <taxon>Streptomycetaceae</taxon>
        <taxon>Kitasatospora</taxon>
    </lineage>
</organism>
<comment type="caution">
    <text evidence="1">The sequence shown here is derived from an EMBL/GenBank/DDBJ whole genome shotgun (WGS) entry which is preliminary data.</text>
</comment>
<evidence type="ECO:0000313" key="1">
    <source>
        <dbReference type="EMBL" id="MFC5664611.1"/>
    </source>
</evidence>
<dbReference type="RefSeq" id="WP_380226307.1">
    <property type="nucleotide sequence ID" value="NZ_JBHSOF010000019.1"/>
</dbReference>
<keyword evidence="1" id="KW-0547">Nucleotide-binding</keyword>
<accession>A0ABW0X2E9</accession>
<dbReference type="Gene3D" id="3.30.565.10">
    <property type="entry name" value="Histidine kinase-like ATPase, C-terminal domain"/>
    <property type="match status" value="1"/>
</dbReference>
<name>A0ABW0X2E9_9ACTN</name>
<keyword evidence="2" id="KW-1185">Reference proteome</keyword>